<evidence type="ECO:0000256" key="2">
    <source>
        <dbReference type="ARBA" id="ARBA00022448"/>
    </source>
</evidence>
<keyword evidence="3" id="KW-1003">Cell membrane</keyword>
<keyword evidence="6 7" id="KW-0472">Membrane</keyword>
<feature type="transmembrane region" description="Helical" evidence="7">
    <location>
        <begin position="45"/>
        <end position="67"/>
    </location>
</feature>
<evidence type="ECO:0000256" key="7">
    <source>
        <dbReference type="SAM" id="Phobius"/>
    </source>
</evidence>
<keyword evidence="2" id="KW-0813">Transport</keyword>
<organism evidence="8 9">
    <name type="scientific">Marinospirillum alkalitolerans</name>
    <dbReference type="NCBI Taxonomy" id="3123374"/>
    <lineage>
        <taxon>Bacteria</taxon>
        <taxon>Pseudomonadati</taxon>
        <taxon>Pseudomonadota</taxon>
        <taxon>Gammaproteobacteria</taxon>
        <taxon>Oceanospirillales</taxon>
        <taxon>Oceanospirillaceae</taxon>
        <taxon>Marinospirillum</taxon>
    </lineage>
</organism>
<proteinExistence type="predicted"/>
<evidence type="ECO:0000256" key="1">
    <source>
        <dbReference type="ARBA" id="ARBA00004651"/>
    </source>
</evidence>
<feature type="transmembrane region" description="Helical" evidence="7">
    <location>
        <begin position="79"/>
        <end position="101"/>
    </location>
</feature>
<evidence type="ECO:0000256" key="6">
    <source>
        <dbReference type="ARBA" id="ARBA00023136"/>
    </source>
</evidence>
<comment type="caution">
    <text evidence="8">The sequence shown here is derived from an EMBL/GenBank/DDBJ whole genome shotgun (WGS) entry which is preliminary data.</text>
</comment>
<reference evidence="8 9" key="1">
    <citation type="submission" date="2024-02" db="EMBL/GenBank/DDBJ databases">
        <title>Marinospirillum sp. MEB 164 isolated from Lonar lake sediment.</title>
        <authorList>
            <person name="Joshi A."/>
            <person name="Thite S."/>
        </authorList>
    </citation>
    <scope>NUCLEOTIDE SEQUENCE [LARGE SCALE GENOMIC DNA]</scope>
    <source>
        <strain evidence="8 9">MEB164</strain>
    </source>
</reference>
<dbReference type="EMBL" id="JBANFI010000001">
    <property type="protein sequence ID" value="MFK7159908.1"/>
    <property type="molecule type" value="Genomic_DNA"/>
</dbReference>
<gene>
    <name evidence="8" type="ORF">V6U78_02495</name>
</gene>
<evidence type="ECO:0000313" key="9">
    <source>
        <dbReference type="Proteomes" id="UP001621714"/>
    </source>
</evidence>
<evidence type="ECO:0000313" key="8">
    <source>
        <dbReference type="EMBL" id="MFK7159908.1"/>
    </source>
</evidence>
<evidence type="ECO:0000256" key="5">
    <source>
        <dbReference type="ARBA" id="ARBA00022989"/>
    </source>
</evidence>
<sequence length="223" mass="24202">MSFSASLSPGWIGLLALGLYGGFLIWALWAVPWRILLREPGLQHLFLGGTLVVGLIWQLQAAISYSVSIHVLLATTLTLMFYWPMALIATSIALLALTLAGKASWDMFGINALITCLLPVLISHGLWRWVERALPANYFIFVLIAGCGGAAAAALGSGLGVILFAALLTSSVEFSFLSRDYFLFLPLTLPPEAIINGVIITSMTAFLPDWVRAFDPQKYLDQA</sequence>
<keyword evidence="9" id="KW-1185">Reference proteome</keyword>
<protein>
    <submittedName>
        <fullName evidence="8">Energy-coupling factor ABC transporter permease</fullName>
    </submittedName>
</protein>
<dbReference type="InterPro" id="IPR002751">
    <property type="entry name" value="CbiM/NikMN"/>
</dbReference>
<keyword evidence="5 7" id="KW-1133">Transmembrane helix</keyword>
<feature type="transmembrane region" description="Helical" evidence="7">
    <location>
        <begin position="139"/>
        <end position="169"/>
    </location>
</feature>
<dbReference type="Pfam" id="PF01891">
    <property type="entry name" value="CbiM"/>
    <property type="match status" value="1"/>
</dbReference>
<dbReference type="Gene3D" id="1.10.1760.20">
    <property type="match status" value="1"/>
</dbReference>
<feature type="transmembrane region" description="Helical" evidence="7">
    <location>
        <begin position="12"/>
        <end position="33"/>
    </location>
</feature>
<feature type="transmembrane region" description="Helical" evidence="7">
    <location>
        <begin position="181"/>
        <end position="207"/>
    </location>
</feature>
<feature type="transmembrane region" description="Helical" evidence="7">
    <location>
        <begin position="108"/>
        <end position="127"/>
    </location>
</feature>
<name>A0ABW8PUF9_9GAMM</name>
<dbReference type="Proteomes" id="UP001621714">
    <property type="component" value="Unassembled WGS sequence"/>
</dbReference>
<accession>A0ABW8PUF9</accession>
<evidence type="ECO:0000256" key="4">
    <source>
        <dbReference type="ARBA" id="ARBA00022692"/>
    </source>
</evidence>
<keyword evidence="4 7" id="KW-0812">Transmembrane</keyword>
<comment type="subcellular location">
    <subcellularLocation>
        <location evidence="1">Cell membrane</location>
        <topology evidence="1">Multi-pass membrane protein</topology>
    </subcellularLocation>
</comment>
<dbReference type="RefSeq" id="WP_405336855.1">
    <property type="nucleotide sequence ID" value="NZ_JBANFI010000001.1"/>
</dbReference>
<evidence type="ECO:0000256" key="3">
    <source>
        <dbReference type="ARBA" id="ARBA00022475"/>
    </source>
</evidence>